<dbReference type="InterPro" id="IPR044862">
    <property type="entry name" value="Pro_4_hyd_alph_FE2OG_OXY"/>
</dbReference>
<gene>
    <name evidence="15" type="ORF">pdam_00014601</name>
</gene>
<dbReference type="Pfam" id="PF23558">
    <property type="entry name" value="TPR_P4H"/>
    <property type="match status" value="1"/>
</dbReference>
<keyword evidence="13" id="KW-0732">Signal</keyword>
<sequence>MINWKTWMVWWSLLFSVTTAEFFTSLSRIKGLVRLESALSNSLDNYLEQMSEPPEVLRQFADRVRKEMKIAAGDIEKYAFHPINSFLLVRRFVRHWTELATFLSEGSPNDLYSELMINRRAFPTSKDFIGSLNAILRIQEVYNLSARALADGDLHQTIPSRGLGADECYELGIGSNDQENYEGVTGWMKEALKRMSPPYEYSGALTKIDVLEYLAWAEYKVGLLEDAILHTKDILDEDPTSKQAHINLGHFQAEVMQRNTNASHSTRNKLDNKKNKKDFELKYERLCRGETRKSQRQRDKLSCYYNRNRPTQVLRPVKVETLNSDPDLYLFHDVISESEIELIKKLAKPQLKRAFVTNTDTGKEFKADYRISQSAWLDDNDSFVVKKISQRIQTTTGLSLDSEHSEALQKNSVNSQVKENDSNDFIDVISYEVANYGMGGHYEPHHDFLQNLDGSLPVDDIDGDRIATVLFYMSDVEAGGATVFLDAEVIVYPRKGDAVFWFNLKKDGSPDVKTLHAACPVVIGSKWGKCAVHTSFDSLTYNTSG</sequence>
<evidence type="ECO:0000259" key="14">
    <source>
        <dbReference type="PROSITE" id="PS51471"/>
    </source>
</evidence>
<comment type="cofactor">
    <cofactor evidence="1">
        <name>L-ascorbate</name>
        <dbReference type="ChEBI" id="CHEBI:38290"/>
    </cofactor>
</comment>
<dbReference type="OrthoDB" id="420380at2759"/>
<organism evidence="15 16">
    <name type="scientific">Pocillopora damicornis</name>
    <name type="common">Cauliflower coral</name>
    <name type="synonym">Millepora damicornis</name>
    <dbReference type="NCBI Taxonomy" id="46731"/>
    <lineage>
        <taxon>Eukaryota</taxon>
        <taxon>Metazoa</taxon>
        <taxon>Cnidaria</taxon>
        <taxon>Anthozoa</taxon>
        <taxon>Hexacorallia</taxon>
        <taxon>Scleractinia</taxon>
        <taxon>Astrocoeniina</taxon>
        <taxon>Pocilloporidae</taxon>
        <taxon>Pocillopora</taxon>
    </lineage>
</organism>
<keyword evidence="6" id="KW-0479">Metal-binding</keyword>
<proteinExistence type="inferred from homology"/>
<dbReference type="GO" id="GO:0005506">
    <property type="term" value="F:iron ion binding"/>
    <property type="evidence" value="ECO:0007669"/>
    <property type="project" value="InterPro"/>
</dbReference>
<dbReference type="Pfam" id="PF13640">
    <property type="entry name" value="2OG-FeII_Oxy_3"/>
    <property type="match status" value="1"/>
</dbReference>
<keyword evidence="11" id="KW-0408">Iron</keyword>
<dbReference type="FunFam" id="2.60.120.620:FF:000011">
    <property type="entry name" value="Prolyl alpha subunit"/>
    <property type="match status" value="1"/>
</dbReference>
<evidence type="ECO:0000256" key="1">
    <source>
        <dbReference type="ARBA" id="ARBA00001961"/>
    </source>
</evidence>
<dbReference type="GO" id="GO:0005788">
    <property type="term" value="C:endoplasmic reticulum lumen"/>
    <property type="evidence" value="ECO:0007669"/>
    <property type="project" value="UniProtKB-SubCell"/>
</dbReference>
<accession>A0A3M6UHD9</accession>
<dbReference type="InterPro" id="IPR011990">
    <property type="entry name" value="TPR-like_helical_dom_sf"/>
</dbReference>
<dbReference type="AlphaFoldDB" id="A0A3M6UHD9"/>
<evidence type="ECO:0000256" key="8">
    <source>
        <dbReference type="ARBA" id="ARBA00022896"/>
    </source>
</evidence>
<keyword evidence="7" id="KW-0256">Endoplasmic reticulum</keyword>
<dbReference type="EMBL" id="RCHS01001527">
    <property type="protein sequence ID" value="RMX53056.1"/>
    <property type="molecule type" value="Genomic_DNA"/>
</dbReference>
<dbReference type="InterPro" id="IPR013547">
    <property type="entry name" value="P4H_N"/>
</dbReference>
<comment type="function">
    <text evidence="2">Catalyzes the post-translational formation of 4-hydroxyproline in -Xaa-Pro-Gly- sequences in collagens and other proteins.</text>
</comment>
<evidence type="ECO:0000313" key="15">
    <source>
        <dbReference type="EMBL" id="RMX53056.1"/>
    </source>
</evidence>
<evidence type="ECO:0000256" key="9">
    <source>
        <dbReference type="ARBA" id="ARBA00022964"/>
    </source>
</evidence>
<dbReference type="GO" id="GO:0031418">
    <property type="term" value="F:L-ascorbic acid binding"/>
    <property type="evidence" value="ECO:0007669"/>
    <property type="project" value="UniProtKB-KW"/>
</dbReference>
<dbReference type="Gene3D" id="1.25.40.10">
    <property type="entry name" value="Tetratricopeptide repeat domain"/>
    <property type="match status" value="1"/>
</dbReference>
<comment type="caution">
    <text evidence="15">The sequence shown here is derived from an EMBL/GenBank/DDBJ whole genome shotgun (WGS) entry which is preliminary data.</text>
</comment>
<evidence type="ECO:0000256" key="2">
    <source>
        <dbReference type="ARBA" id="ARBA00002035"/>
    </source>
</evidence>
<feature type="chain" id="PRO_5018146148" description="procollagen-proline 4-dioxygenase" evidence="13">
    <location>
        <begin position="21"/>
        <end position="545"/>
    </location>
</feature>
<keyword evidence="12" id="KW-0325">Glycoprotein</keyword>
<dbReference type="STRING" id="46731.A0A3M6UHD9"/>
<dbReference type="Proteomes" id="UP000275408">
    <property type="component" value="Unassembled WGS sequence"/>
</dbReference>
<evidence type="ECO:0000256" key="6">
    <source>
        <dbReference type="ARBA" id="ARBA00022723"/>
    </source>
</evidence>
<dbReference type="SMART" id="SM00702">
    <property type="entry name" value="P4Hc"/>
    <property type="match status" value="1"/>
</dbReference>
<dbReference type="EC" id="1.14.11.2" evidence="5"/>
<reference evidence="15 16" key="1">
    <citation type="journal article" date="2018" name="Sci. Rep.">
        <title>Comparative analysis of the Pocillopora damicornis genome highlights role of immune system in coral evolution.</title>
        <authorList>
            <person name="Cunning R."/>
            <person name="Bay R.A."/>
            <person name="Gillette P."/>
            <person name="Baker A.C."/>
            <person name="Traylor-Knowles N."/>
        </authorList>
    </citation>
    <scope>NUCLEOTIDE SEQUENCE [LARGE SCALE GENOMIC DNA]</scope>
    <source>
        <strain evidence="15">RSMAS</strain>
        <tissue evidence="15">Whole animal</tissue>
    </source>
</reference>
<dbReference type="PANTHER" id="PTHR10869">
    <property type="entry name" value="PROLYL 4-HYDROXYLASE ALPHA SUBUNIT"/>
    <property type="match status" value="1"/>
</dbReference>
<evidence type="ECO:0000256" key="12">
    <source>
        <dbReference type="ARBA" id="ARBA00023180"/>
    </source>
</evidence>
<comment type="similarity">
    <text evidence="4">Belongs to the P4HA family.</text>
</comment>
<dbReference type="InterPro" id="IPR059068">
    <property type="entry name" value="TPR_P4H"/>
</dbReference>
<dbReference type="Gene3D" id="2.60.120.620">
    <property type="entry name" value="q2cbj1_9rhob like domain"/>
    <property type="match status" value="1"/>
</dbReference>
<dbReference type="PANTHER" id="PTHR10869:SF244">
    <property type="entry name" value="PROLYL 4-HYDROXYLASE SUBUNIT ALPHA-2"/>
    <property type="match status" value="1"/>
</dbReference>
<evidence type="ECO:0000256" key="7">
    <source>
        <dbReference type="ARBA" id="ARBA00022824"/>
    </source>
</evidence>
<evidence type="ECO:0000256" key="3">
    <source>
        <dbReference type="ARBA" id="ARBA00004319"/>
    </source>
</evidence>
<comment type="subcellular location">
    <subcellularLocation>
        <location evidence="3">Endoplasmic reticulum lumen</location>
    </subcellularLocation>
</comment>
<keyword evidence="8" id="KW-0847">Vitamin C</keyword>
<keyword evidence="9" id="KW-0223">Dioxygenase</keyword>
<dbReference type="SUPFAM" id="SSF48452">
    <property type="entry name" value="TPR-like"/>
    <property type="match status" value="1"/>
</dbReference>
<evidence type="ECO:0000256" key="10">
    <source>
        <dbReference type="ARBA" id="ARBA00023002"/>
    </source>
</evidence>
<keyword evidence="10" id="KW-0560">Oxidoreductase</keyword>
<feature type="domain" description="Fe2OG dioxygenase" evidence="14">
    <location>
        <begin position="424"/>
        <end position="539"/>
    </location>
</feature>
<dbReference type="InterPro" id="IPR045054">
    <property type="entry name" value="P4HA-like"/>
</dbReference>
<evidence type="ECO:0000256" key="5">
    <source>
        <dbReference type="ARBA" id="ARBA00012269"/>
    </source>
</evidence>
<feature type="signal peptide" evidence="13">
    <location>
        <begin position="1"/>
        <end position="20"/>
    </location>
</feature>
<evidence type="ECO:0000256" key="11">
    <source>
        <dbReference type="ARBA" id="ARBA00023004"/>
    </source>
</evidence>
<dbReference type="PROSITE" id="PS51471">
    <property type="entry name" value="FE2OG_OXY"/>
    <property type="match status" value="1"/>
</dbReference>
<evidence type="ECO:0000313" key="16">
    <source>
        <dbReference type="Proteomes" id="UP000275408"/>
    </source>
</evidence>
<dbReference type="InterPro" id="IPR006620">
    <property type="entry name" value="Pro_4_hyd_alph"/>
</dbReference>
<protein>
    <recommendedName>
        <fullName evidence="5">procollagen-proline 4-dioxygenase</fullName>
        <ecNumber evidence="5">1.14.11.2</ecNumber>
    </recommendedName>
</protein>
<evidence type="ECO:0000256" key="13">
    <source>
        <dbReference type="SAM" id="SignalP"/>
    </source>
</evidence>
<keyword evidence="16" id="KW-1185">Reference proteome</keyword>
<dbReference type="InterPro" id="IPR005123">
    <property type="entry name" value="Oxoglu/Fe-dep_dioxygenase_dom"/>
</dbReference>
<name>A0A3M6UHD9_POCDA</name>
<evidence type="ECO:0000256" key="4">
    <source>
        <dbReference type="ARBA" id="ARBA00006511"/>
    </source>
</evidence>
<dbReference type="Gene3D" id="6.10.140.1460">
    <property type="match status" value="1"/>
</dbReference>
<dbReference type="GO" id="GO:0004656">
    <property type="term" value="F:procollagen-proline 4-dioxygenase activity"/>
    <property type="evidence" value="ECO:0007669"/>
    <property type="project" value="UniProtKB-EC"/>
</dbReference>
<dbReference type="Pfam" id="PF08336">
    <property type="entry name" value="P4Ha_N"/>
    <property type="match status" value="1"/>
</dbReference>